<comment type="caution">
    <text evidence="9">The sequence shown here is derived from an EMBL/GenBank/DDBJ whole genome shotgun (WGS) entry which is preliminary data.</text>
</comment>
<dbReference type="OMA" id="IAYSPFH"/>
<evidence type="ECO:0000256" key="8">
    <source>
        <dbReference type="SAM" id="SignalP"/>
    </source>
</evidence>
<keyword evidence="7" id="KW-0326">Glycosidase</keyword>
<reference evidence="9 10" key="1">
    <citation type="submission" date="2016-04" db="EMBL/GenBank/DDBJ databases">
        <title>Evolutionary innovation and constraint leading to complex multicellularity in the Ascomycota.</title>
        <authorList>
            <person name="Cisse O."/>
            <person name="Nguyen A."/>
            <person name="Hewitt D.A."/>
            <person name="Jedd G."/>
            <person name="Stajich J.E."/>
        </authorList>
    </citation>
    <scope>NUCLEOTIDE SEQUENCE [LARGE SCALE GENOMIC DNA]</scope>
    <source>
        <strain evidence="9 10">DAH-3</strain>
    </source>
</reference>
<evidence type="ECO:0000256" key="2">
    <source>
        <dbReference type="ARBA" id="ARBA00008773"/>
    </source>
</evidence>
<dbReference type="AlphaFoldDB" id="A0A1U7LQC7"/>
<feature type="signal peptide" evidence="8">
    <location>
        <begin position="1"/>
        <end position="17"/>
    </location>
</feature>
<dbReference type="PANTHER" id="PTHR16631">
    <property type="entry name" value="GLUCAN 1,3-BETA-GLUCOSIDASE"/>
    <property type="match status" value="1"/>
</dbReference>
<proteinExistence type="inferred from homology"/>
<dbReference type="Proteomes" id="UP000186594">
    <property type="component" value="Unassembled WGS sequence"/>
</dbReference>
<keyword evidence="5 8" id="KW-0732">Signal</keyword>
<evidence type="ECO:0000256" key="5">
    <source>
        <dbReference type="ARBA" id="ARBA00022729"/>
    </source>
</evidence>
<keyword evidence="3" id="KW-0134">Cell wall</keyword>
<dbReference type="InterPro" id="IPR017853">
    <property type="entry name" value="GH"/>
</dbReference>
<sequence>MHLAVVLLTLLFCVLEAVPIATSTSLSTKDRVYLPSPRRQGLNPAIPHRAKSSLATYLLASTQTIQSIPTTSTTFQAPQTTPFVAASITQSPIKATSTEVANTPTATSGGVVGSWSSSGNYKARTIAYSPFHNDGSCKSTDEVLSDIAFLKNKGFYSVRTYDTGCGTLQNVGQAVSANGMKIIVGLWMDSAASVDPQVQAFISWGQGNKNYDLVDMLMIGMN</sequence>
<keyword evidence="6" id="KW-0378">Hydrolase</keyword>
<evidence type="ECO:0000256" key="7">
    <source>
        <dbReference type="ARBA" id="ARBA00023295"/>
    </source>
</evidence>
<dbReference type="STRING" id="1198029.A0A1U7LQC7"/>
<protein>
    <submittedName>
        <fullName evidence="9">Putative beta-glucosidase btgE</fullName>
    </submittedName>
</protein>
<gene>
    <name evidence="9" type="ORF">NEOLI_005287</name>
</gene>
<dbReference type="InterPro" id="IPR050732">
    <property type="entry name" value="Beta-glucan_modifiers"/>
</dbReference>
<evidence type="ECO:0000256" key="3">
    <source>
        <dbReference type="ARBA" id="ARBA00022512"/>
    </source>
</evidence>
<dbReference type="OrthoDB" id="4082933at2759"/>
<accession>A0A1U7LQC7</accession>
<keyword evidence="10" id="KW-1185">Reference proteome</keyword>
<keyword evidence="4" id="KW-0964">Secreted</keyword>
<feature type="chain" id="PRO_5012234007" evidence="8">
    <location>
        <begin position="18"/>
        <end position="222"/>
    </location>
</feature>
<dbReference type="PANTHER" id="PTHR16631:SF24">
    <property type="entry name" value="FAMILY 17 GLUCOSIDASE SCW11-RELATED"/>
    <property type="match status" value="1"/>
</dbReference>
<evidence type="ECO:0000313" key="9">
    <source>
        <dbReference type="EMBL" id="OLL24828.1"/>
    </source>
</evidence>
<feature type="non-terminal residue" evidence="9">
    <location>
        <position position="222"/>
    </location>
</feature>
<evidence type="ECO:0000256" key="1">
    <source>
        <dbReference type="ARBA" id="ARBA00004191"/>
    </source>
</evidence>
<evidence type="ECO:0000256" key="4">
    <source>
        <dbReference type="ARBA" id="ARBA00022525"/>
    </source>
</evidence>
<comment type="similarity">
    <text evidence="2">Belongs to the glycosyl hydrolase 17 family.</text>
</comment>
<evidence type="ECO:0000256" key="6">
    <source>
        <dbReference type="ARBA" id="ARBA00022801"/>
    </source>
</evidence>
<comment type="subcellular location">
    <subcellularLocation>
        <location evidence="1">Secreted</location>
        <location evidence="1">Cell wall</location>
    </subcellularLocation>
</comment>
<dbReference type="SUPFAM" id="SSF51445">
    <property type="entry name" value="(Trans)glycosidases"/>
    <property type="match status" value="1"/>
</dbReference>
<name>A0A1U7LQC7_NEOID</name>
<dbReference type="GO" id="GO:0009986">
    <property type="term" value="C:cell surface"/>
    <property type="evidence" value="ECO:0007669"/>
    <property type="project" value="TreeGrafter"/>
</dbReference>
<dbReference type="GO" id="GO:0005576">
    <property type="term" value="C:extracellular region"/>
    <property type="evidence" value="ECO:0007669"/>
    <property type="project" value="TreeGrafter"/>
</dbReference>
<dbReference type="EMBL" id="LXFE01000600">
    <property type="protein sequence ID" value="OLL24828.1"/>
    <property type="molecule type" value="Genomic_DNA"/>
</dbReference>
<evidence type="ECO:0000313" key="10">
    <source>
        <dbReference type="Proteomes" id="UP000186594"/>
    </source>
</evidence>
<organism evidence="9 10">
    <name type="scientific">Neolecta irregularis (strain DAH-3)</name>
    <dbReference type="NCBI Taxonomy" id="1198029"/>
    <lineage>
        <taxon>Eukaryota</taxon>
        <taxon>Fungi</taxon>
        <taxon>Dikarya</taxon>
        <taxon>Ascomycota</taxon>
        <taxon>Taphrinomycotina</taxon>
        <taxon>Neolectales</taxon>
        <taxon>Neolectaceae</taxon>
        <taxon>Neolecta</taxon>
    </lineage>
</organism>
<dbReference type="GO" id="GO:0009277">
    <property type="term" value="C:fungal-type cell wall"/>
    <property type="evidence" value="ECO:0007669"/>
    <property type="project" value="TreeGrafter"/>
</dbReference>
<dbReference type="GO" id="GO:0071555">
    <property type="term" value="P:cell wall organization"/>
    <property type="evidence" value="ECO:0007669"/>
    <property type="project" value="TreeGrafter"/>
</dbReference>
<dbReference type="GO" id="GO:0042973">
    <property type="term" value="F:glucan endo-1,3-beta-D-glucosidase activity"/>
    <property type="evidence" value="ECO:0007669"/>
    <property type="project" value="TreeGrafter"/>
</dbReference>